<name>A0A9N8L0S5_CHRIL</name>
<evidence type="ECO:0000256" key="11">
    <source>
        <dbReference type="ARBA" id="ARBA00023262"/>
    </source>
</evidence>
<dbReference type="InterPro" id="IPR000873">
    <property type="entry name" value="AMP-dep_synth/lig_dom"/>
</dbReference>
<evidence type="ECO:0000256" key="12">
    <source>
        <dbReference type="ARBA" id="ARBA00048497"/>
    </source>
</evidence>
<evidence type="ECO:0000313" key="16">
    <source>
        <dbReference type="Proteomes" id="UP001154114"/>
    </source>
</evidence>
<evidence type="ECO:0000259" key="13">
    <source>
        <dbReference type="Pfam" id="PF00501"/>
    </source>
</evidence>
<accession>A0A9N8L0S5</accession>
<comment type="catalytic activity">
    <reaction evidence="12">
        <text>firefly D-luciferin + ATP + O2 = firefly oxyluciferin + hnu + AMP + CO2 + diphosphate</text>
        <dbReference type="Rhea" id="RHEA:10732"/>
        <dbReference type="ChEBI" id="CHEBI:15379"/>
        <dbReference type="ChEBI" id="CHEBI:16526"/>
        <dbReference type="ChEBI" id="CHEBI:16792"/>
        <dbReference type="ChEBI" id="CHEBI:30212"/>
        <dbReference type="ChEBI" id="CHEBI:30616"/>
        <dbReference type="ChEBI" id="CHEBI:33019"/>
        <dbReference type="ChEBI" id="CHEBI:58038"/>
        <dbReference type="ChEBI" id="CHEBI:456215"/>
        <dbReference type="EC" id="1.13.12.7"/>
    </reaction>
</comment>
<dbReference type="GO" id="GO:0004497">
    <property type="term" value="F:monooxygenase activity"/>
    <property type="evidence" value="ECO:0007669"/>
    <property type="project" value="UniProtKB-KW"/>
</dbReference>
<protein>
    <recommendedName>
        <fullName evidence="4">Luciferin 4-monooxygenase</fullName>
        <ecNumber evidence="3">1.13.12.7</ecNumber>
    </recommendedName>
</protein>
<dbReference type="GO" id="GO:0008218">
    <property type="term" value="P:bioluminescence"/>
    <property type="evidence" value="ECO:0007669"/>
    <property type="project" value="UniProtKB-KW"/>
</dbReference>
<dbReference type="GO" id="GO:0005524">
    <property type="term" value="F:ATP binding"/>
    <property type="evidence" value="ECO:0007669"/>
    <property type="project" value="UniProtKB-KW"/>
</dbReference>
<keyword evidence="5" id="KW-0547">Nucleotide-binding</keyword>
<dbReference type="PANTHER" id="PTHR24096:SF422">
    <property type="entry name" value="BCDNA.GH02901"/>
    <property type="match status" value="1"/>
</dbReference>
<evidence type="ECO:0000256" key="2">
    <source>
        <dbReference type="ARBA" id="ARBA00006432"/>
    </source>
</evidence>
<evidence type="ECO:0000313" key="15">
    <source>
        <dbReference type="EMBL" id="CAD0197920.1"/>
    </source>
</evidence>
<keyword evidence="11" id="KW-0599">Photoprotein</keyword>
<reference evidence="15" key="1">
    <citation type="submission" date="2021-12" db="EMBL/GenBank/DDBJ databases">
        <authorList>
            <person name="King R."/>
        </authorList>
    </citation>
    <scope>NUCLEOTIDE SEQUENCE</scope>
</reference>
<dbReference type="FunFam" id="3.40.50.12780:FF:000003">
    <property type="entry name" value="Long-chain-fatty-acid--CoA ligase FadD"/>
    <property type="match status" value="1"/>
</dbReference>
<dbReference type="Pfam" id="PF00501">
    <property type="entry name" value="AMP-binding"/>
    <property type="match status" value="1"/>
</dbReference>
<evidence type="ECO:0000256" key="3">
    <source>
        <dbReference type="ARBA" id="ARBA00012532"/>
    </source>
</evidence>
<dbReference type="InterPro" id="IPR020845">
    <property type="entry name" value="AMP-binding_CS"/>
</dbReference>
<evidence type="ECO:0000256" key="7">
    <source>
        <dbReference type="ARBA" id="ARBA00023002"/>
    </source>
</evidence>
<keyword evidence="16" id="KW-1185">Reference proteome</keyword>
<keyword evidence="9" id="KW-0576">Peroxisome</keyword>
<dbReference type="Gene3D" id="3.40.50.12780">
    <property type="entry name" value="N-terminal domain of ligase-like"/>
    <property type="match status" value="1"/>
</dbReference>
<evidence type="ECO:0000259" key="14">
    <source>
        <dbReference type="Pfam" id="PF13193"/>
    </source>
</evidence>
<dbReference type="FunFam" id="3.30.300.30:FF:000007">
    <property type="entry name" value="4-coumarate--CoA ligase 2"/>
    <property type="match status" value="1"/>
</dbReference>
<dbReference type="InterPro" id="IPR045851">
    <property type="entry name" value="AMP-bd_C_sf"/>
</dbReference>
<dbReference type="PANTHER" id="PTHR24096">
    <property type="entry name" value="LONG-CHAIN-FATTY-ACID--COA LIGASE"/>
    <property type="match status" value="1"/>
</dbReference>
<dbReference type="Proteomes" id="UP001154114">
    <property type="component" value="Chromosome 7"/>
</dbReference>
<feature type="domain" description="AMP-dependent synthetase/ligase" evidence="13">
    <location>
        <begin position="56"/>
        <end position="431"/>
    </location>
</feature>
<comment type="subcellular location">
    <subcellularLocation>
        <location evidence="1">Peroxisome</location>
    </subcellularLocation>
</comment>
<dbReference type="Gene3D" id="3.30.300.30">
    <property type="match status" value="1"/>
</dbReference>
<keyword evidence="7" id="KW-0560">Oxidoreductase</keyword>
<evidence type="ECO:0000256" key="9">
    <source>
        <dbReference type="ARBA" id="ARBA00023140"/>
    </source>
</evidence>
<organism evidence="15 16">
    <name type="scientific">Chrysodeixis includens</name>
    <name type="common">Soybean looper</name>
    <name type="synonym">Pseudoplusia includens</name>
    <dbReference type="NCBI Taxonomy" id="689277"/>
    <lineage>
        <taxon>Eukaryota</taxon>
        <taxon>Metazoa</taxon>
        <taxon>Ecdysozoa</taxon>
        <taxon>Arthropoda</taxon>
        <taxon>Hexapoda</taxon>
        <taxon>Insecta</taxon>
        <taxon>Pterygota</taxon>
        <taxon>Neoptera</taxon>
        <taxon>Endopterygota</taxon>
        <taxon>Lepidoptera</taxon>
        <taxon>Glossata</taxon>
        <taxon>Ditrysia</taxon>
        <taxon>Noctuoidea</taxon>
        <taxon>Noctuidae</taxon>
        <taxon>Plusiinae</taxon>
        <taxon>Chrysodeixis</taxon>
    </lineage>
</organism>
<dbReference type="EMBL" id="LR824010">
    <property type="protein sequence ID" value="CAD0197920.1"/>
    <property type="molecule type" value="Genomic_DNA"/>
</dbReference>
<keyword evidence="6" id="KW-0067">ATP-binding</keyword>
<dbReference type="InterPro" id="IPR025110">
    <property type="entry name" value="AMP-bd_C"/>
</dbReference>
<dbReference type="GO" id="GO:0004467">
    <property type="term" value="F:long-chain fatty acid-CoA ligase activity"/>
    <property type="evidence" value="ECO:0007669"/>
    <property type="project" value="TreeGrafter"/>
</dbReference>
<dbReference type="PROSITE" id="PS00455">
    <property type="entry name" value="AMP_BINDING"/>
    <property type="match status" value="1"/>
</dbReference>
<dbReference type="InterPro" id="IPR042099">
    <property type="entry name" value="ANL_N_sf"/>
</dbReference>
<dbReference type="EC" id="1.13.12.7" evidence="3"/>
<evidence type="ECO:0000256" key="10">
    <source>
        <dbReference type="ARBA" id="ARBA00023223"/>
    </source>
</evidence>
<dbReference type="AlphaFoldDB" id="A0A9N8L0S5"/>
<dbReference type="GO" id="GO:0005777">
    <property type="term" value="C:peroxisome"/>
    <property type="evidence" value="ECO:0007669"/>
    <property type="project" value="UniProtKB-SubCell"/>
</dbReference>
<dbReference type="OrthoDB" id="10253869at2759"/>
<keyword evidence="8" id="KW-0503">Monooxygenase</keyword>
<sequence length="569" mass="62818">MAAKSLISKTTQKLLAFRSISLISSREQSVWTPDKVVKSPHKDVDIPNRTVPEQIWENMERWVDRTAIECAITKQSYTYHQIYKYSRNVAAKLRTQLKIRDGDLICIMMPNAPDFAVAALGALEAGAEVTTVNPIYTAHEVQRQITLSDPKVIIGVPETIPVLREALAIAKKDLPIIAIKGVDGLLPPGTISFHEFALADNVDHSVLKEVRRKSEDGAFLPYSSGTTGLPKGVELVHRNIVVNFLQQNVDTLRHYDETTKTNQSVALAVLPFYHIYGLSIVLLHKLSVGMKVVTLPKFQPTSFIDALKEHKTNVLCAAPPLILFLGSHPGVTNEHLASIKTITSGSAPVPRVDVFSVLDKVKHKLNFLQVYGLTETAPLATAMLPGSEKYSTAGYAISNTELRIVDSAMNPLGPKEVGELLIRGPQVMKGYRNNPEATKKCMTEDGWFQTGDLASIDTDGTVTIADRLKELIKVKGYQVPPAELENVLKEHPDVLDAAVIGVPDARMGEAPKAFIVLREGHKADANSITTFVSKRVAEYKRIKEVRFVNELPKNPSGKILRRVLRELKE</sequence>
<keyword evidence="10" id="KW-0455">Luminescence</keyword>
<evidence type="ECO:0000256" key="4">
    <source>
        <dbReference type="ARBA" id="ARBA00019043"/>
    </source>
</evidence>
<evidence type="ECO:0000256" key="5">
    <source>
        <dbReference type="ARBA" id="ARBA00022741"/>
    </source>
</evidence>
<proteinExistence type="inferred from homology"/>
<gene>
    <name evidence="15" type="ORF">CINC_LOCUS12198</name>
</gene>
<feature type="domain" description="AMP-binding enzyme C-terminal" evidence="14">
    <location>
        <begin position="483"/>
        <end position="558"/>
    </location>
</feature>
<dbReference type="Pfam" id="PF13193">
    <property type="entry name" value="AMP-binding_C"/>
    <property type="match status" value="1"/>
</dbReference>
<evidence type="ECO:0000256" key="1">
    <source>
        <dbReference type="ARBA" id="ARBA00004275"/>
    </source>
</evidence>
<dbReference type="SUPFAM" id="SSF56801">
    <property type="entry name" value="Acetyl-CoA synthetase-like"/>
    <property type="match status" value="1"/>
</dbReference>
<dbReference type="GO" id="GO:0046949">
    <property type="term" value="P:fatty-acyl-CoA biosynthetic process"/>
    <property type="evidence" value="ECO:0007669"/>
    <property type="project" value="TreeGrafter"/>
</dbReference>
<comment type="similarity">
    <text evidence="2">Belongs to the ATP-dependent AMP-binding enzyme family.</text>
</comment>
<evidence type="ECO:0000256" key="6">
    <source>
        <dbReference type="ARBA" id="ARBA00022840"/>
    </source>
</evidence>
<evidence type="ECO:0000256" key="8">
    <source>
        <dbReference type="ARBA" id="ARBA00023033"/>
    </source>
</evidence>